<keyword evidence="7 9" id="KW-1133">Transmembrane helix</keyword>
<reference evidence="11" key="2">
    <citation type="journal article" date="2023" name="Microbiome">
        <title>Synthase-selected sorting approach identifies a beta-lactone synthase in a nudibranch symbiotic bacterium.</title>
        <authorList>
            <person name="Dzunkova M."/>
            <person name="La Clair J.J."/>
            <person name="Tyml T."/>
            <person name="Doud D."/>
            <person name="Schulz F."/>
            <person name="Piquer-Esteban S."/>
            <person name="Porcel Sanchis D."/>
            <person name="Osborn A."/>
            <person name="Robinson D."/>
            <person name="Louie K.B."/>
            <person name="Bowen B.P."/>
            <person name="Bowers R.M."/>
            <person name="Lee J."/>
            <person name="Arnau V."/>
            <person name="Diaz-Villanueva W."/>
            <person name="Stepanauskas R."/>
            <person name="Gosliner T."/>
            <person name="Date S.V."/>
            <person name="Northen T.R."/>
            <person name="Cheng J.F."/>
            <person name="Burkart M.D."/>
            <person name="Woyke T."/>
        </authorList>
    </citation>
    <scope>NUCLEOTIDE SEQUENCE</scope>
    <source>
        <strain evidence="11">Df01</strain>
    </source>
</reference>
<dbReference type="InterPro" id="IPR010065">
    <property type="entry name" value="AA_ABC_transptr_permease_3TM"/>
</dbReference>
<reference evidence="11" key="1">
    <citation type="submission" date="2022-08" db="EMBL/GenBank/DDBJ databases">
        <authorList>
            <person name="Dzunkova M."/>
            <person name="La Clair J."/>
            <person name="Tyml T."/>
            <person name="Doud D."/>
            <person name="Schulz F."/>
            <person name="Piquer S."/>
            <person name="Porcel Sanchis D."/>
            <person name="Osborn A."/>
            <person name="Robinson D."/>
            <person name="Louie K.B."/>
            <person name="Bowen B.P."/>
            <person name="Bowers R."/>
            <person name="Lee J."/>
            <person name="Arnau Llombart V."/>
            <person name="Diaz Villanueva W."/>
            <person name="Gosliner T."/>
            <person name="Northen T."/>
            <person name="Cheng J.-F."/>
            <person name="Burkart M.D."/>
            <person name="Woyke T."/>
        </authorList>
    </citation>
    <scope>NUCLEOTIDE SEQUENCE</scope>
    <source>
        <strain evidence="11">Df01</strain>
    </source>
</reference>
<feature type="transmembrane region" description="Helical" evidence="9">
    <location>
        <begin position="172"/>
        <end position="196"/>
    </location>
</feature>
<feature type="transmembrane region" description="Helical" evidence="9">
    <location>
        <begin position="217"/>
        <end position="235"/>
    </location>
</feature>
<evidence type="ECO:0000256" key="9">
    <source>
        <dbReference type="RuleBase" id="RU363032"/>
    </source>
</evidence>
<dbReference type="InterPro" id="IPR035906">
    <property type="entry name" value="MetI-like_sf"/>
</dbReference>
<feature type="transmembrane region" description="Helical" evidence="9">
    <location>
        <begin position="35"/>
        <end position="58"/>
    </location>
</feature>
<dbReference type="Pfam" id="PF00528">
    <property type="entry name" value="BPD_transp_1"/>
    <property type="match status" value="1"/>
</dbReference>
<evidence type="ECO:0000256" key="1">
    <source>
        <dbReference type="ARBA" id="ARBA00004429"/>
    </source>
</evidence>
<keyword evidence="6" id="KW-0029">Amino-acid transport</keyword>
<feature type="transmembrane region" description="Helical" evidence="9">
    <location>
        <begin position="110"/>
        <end position="129"/>
    </location>
</feature>
<evidence type="ECO:0000256" key="7">
    <source>
        <dbReference type="ARBA" id="ARBA00022989"/>
    </source>
</evidence>
<accession>A0ABT7QL16</accession>
<dbReference type="PANTHER" id="PTHR30614">
    <property type="entry name" value="MEMBRANE COMPONENT OF AMINO ACID ABC TRANSPORTER"/>
    <property type="match status" value="1"/>
</dbReference>
<keyword evidence="8 9" id="KW-0472">Membrane</keyword>
<comment type="subcellular location">
    <subcellularLocation>
        <location evidence="1">Cell inner membrane</location>
        <topology evidence="1">Multi-pass membrane protein</topology>
    </subcellularLocation>
    <subcellularLocation>
        <location evidence="9">Cell membrane</location>
        <topology evidence="9">Multi-pass membrane protein</topology>
    </subcellularLocation>
</comment>
<feature type="transmembrane region" description="Helical" evidence="9">
    <location>
        <begin position="141"/>
        <end position="160"/>
    </location>
</feature>
<dbReference type="EMBL" id="JANQAO010000001">
    <property type="protein sequence ID" value="MDM5147198.1"/>
    <property type="molecule type" value="Genomic_DNA"/>
</dbReference>
<sequence length="379" mass="42099">MTIRFISLPARPAPIATTGLIGWIRLNLLSTPLNIGLTFLSLLLLYNIIPVSLNWLLFNATWSGGDSSACKITDANGNEVDAPGACWTFIRVRFLQLMFGLYYSGHTDQVWRPVLMFASLIALIIPLFINGFRHKMKLGAIIIFVFPFFAFALVHGEWLGLPVASSDQWGGFMLTFMLASVGIVAALPLGIVFALGRRSKMSIIRTISVFYIEMWRAAPLITVLFMASNLLPLFFPAEVDFDKVARAMVGITLFQSAYMAEAIRGGLQAIPRGQYEAADAMGMGYWKKNGLIILPQAMKVAIPGIVNTFIELFKDTTLVLIIGLFDMLRMAEAAARSSNWKGYELEAYVFSAAIYFTCCYGMSKYSQHIEAKLHTGHKR</sequence>
<dbReference type="PANTHER" id="PTHR30614:SF41">
    <property type="entry name" value="INNER MEMBRANE AMINO-ACID ABC TRANSPORTER PERMEASE PROTEIN YHDY"/>
    <property type="match status" value="1"/>
</dbReference>
<dbReference type="Proteomes" id="UP001168167">
    <property type="component" value="Unassembled WGS sequence"/>
</dbReference>
<evidence type="ECO:0000256" key="2">
    <source>
        <dbReference type="ARBA" id="ARBA00010072"/>
    </source>
</evidence>
<keyword evidence="4" id="KW-1003">Cell membrane</keyword>
<gene>
    <name evidence="11" type="ORF">NQX30_02245</name>
</gene>
<dbReference type="PROSITE" id="PS50928">
    <property type="entry name" value="ABC_TM1"/>
    <property type="match status" value="1"/>
</dbReference>
<keyword evidence="5 9" id="KW-0812">Transmembrane</keyword>
<name>A0ABT7QL16_9GAMM</name>
<comment type="caution">
    <text evidence="11">The sequence shown here is derived from an EMBL/GenBank/DDBJ whole genome shotgun (WGS) entry which is preliminary data.</text>
</comment>
<keyword evidence="3 9" id="KW-0813">Transport</keyword>
<feature type="domain" description="ABC transmembrane type-1" evidence="10">
    <location>
        <begin position="172"/>
        <end position="366"/>
    </location>
</feature>
<keyword evidence="12" id="KW-1185">Reference proteome</keyword>
<evidence type="ECO:0000313" key="12">
    <source>
        <dbReference type="Proteomes" id="UP001168167"/>
    </source>
</evidence>
<evidence type="ECO:0000313" key="11">
    <source>
        <dbReference type="EMBL" id="MDM5147198.1"/>
    </source>
</evidence>
<evidence type="ECO:0000256" key="5">
    <source>
        <dbReference type="ARBA" id="ARBA00022692"/>
    </source>
</evidence>
<proteinExistence type="inferred from homology"/>
<protein>
    <submittedName>
        <fullName evidence="11">Amino acid ABC transporter permease</fullName>
    </submittedName>
</protein>
<dbReference type="SUPFAM" id="SSF161098">
    <property type="entry name" value="MetI-like"/>
    <property type="match status" value="1"/>
</dbReference>
<comment type="similarity">
    <text evidence="2">Belongs to the binding-protein-dependent transport system permease family. HisMQ subfamily.</text>
</comment>
<evidence type="ECO:0000256" key="6">
    <source>
        <dbReference type="ARBA" id="ARBA00022970"/>
    </source>
</evidence>
<dbReference type="Gene3D" id="1.10.3720.10">
    <property type="entry name" value="MetI-like"/>
    <property type="match status" value="1"/>
</dbReference>
<dbReference type="NCBIfam" id="TIGR01726">
    <property type="entry name" value="HEQRo_perm_3TM"/>
    <property type="match status" value="1"/>
</dbReference>
<evidence type="ECO:0000256" key="3">
    <source>
        <dbReference type="ARBA" id="ARBA00022448"/>
    </source>
</evidence>
<organism evidence="11 12">
    <name type="scientific">Candidatus Doriopsillibacter californiensis</name>
    <dbReference type="NCBI Taxonomy" id="2970740"/>
    <lineage>
        <taxon>Bacteria</taxon>
        <taxon>Pseudomonadati</taxon>
        <taxon>Pseudomonadota</taxon>
        <taxon>Gammaproteobacteria</taxon>
        <taxon>Candidatus Tethybacterales</taxon>
        <taxon>Candidatus Persebacteraceae</taxon>
        <taxon>Candidatus Doriopsillibacter</taxon>
    </lineage>
</organism>
<dbReference type="InterPro" id="IPR000515">
    <property type="entry name" value="MetI-like"/>
</dbReference>
<evidence type="ECO:0000256" key="4">
    <source>
        <dbReference type="ARBA" id="ARBA00022475"/>
    </source>
</evidence>
<evidence type="ECO:0000256" key="8">
    <source>
        <dbReference type="ARBA" id="ARBA00023136"/>
    </source>
</evidence>
<evidence type="ECO:0000259" key="10">
    <source>
        <dbReference type="PROSITE" id="PS50928"/>
    </source>
</evidence>
<dbReference type="InterPro" id="IPR043429">
    <property type="entry name" value="ArtM/GltK/GlnP/TcyL/YhdX-like"/>
</dbReference>
<dbReference type="CDD" id="cd06261">
    <property type="entry name" value="TM_PBP2"/>
    <property type="match status" value="1"/>
</dbReference>